<dbReference type="SUPFAM" id="SSF54523">
    <property type="entry name" value="Pili subunits"/>
    <property type="match status" value="1"/>
</dbReference>
<dbReference type="RefSeq" id="WP_147431189.1">
    <property type="nucleotide sequence ID" value="NZ_RBXL01000001.1"/>
</dbReference>
<name>A0A495VEK0_9GAMM</name>
<gene>
    <name evidence="2" type="ORF">BDD21_4582</name>
</gene>
<dbReference type="Pfam" id="PF00114">
    <property type="entry name" value="Pilin"/>
    <property type="match status" value="1"/>
</dbReference>
<evidence type="ECO:0000313" key="3">
    <source>
        <dbReference type="Proteomes" id="UP000274556"/>
    </source>
</evidence>
<dbReference type="InterPro" id="IPR045584">
    <property type="entry name" value="Pilin-like"/>
</dbReference>
<comment type="similarity">
    <text evidence="1">Belongs to the N-Me-Phe pilin family.</text>
</comment>
<sequence length="99" mass="10779">MIKANWNDCFTDPSRNVSKYVKSINLSAGSGVNITITGTGAADADNKDFFLRAMDSNGDPMSFPTDFGKHIHSWQCGVNKNSDAIAFKYLPSNCVQLAK</sequence>
<proteinExistence type="inferred from homology"/>
<dbReference type="Proteomes" id="UP000274556">
    <property type="component" value="Unassembled WGS sequence"/>
</dbReference>
<evidence type="ECO:0000313" key="2">
    <source>
        <dbReference type="EMBL" id="RKT47033.1"/>
    </source>
</evidence>
<comment type="caution">
    <text evidence="2">The sequence shown here is derived from an EMBL/GenBank/DDBJ whole genome shotgun (WGS) entry which is preliminary data.</text>
</comment>
<reference evidence="2 3" key="1">
    <citation type="submission" date="2018-10" db="EMBL/GenBank/DDBJ databases">
        <title>Genomic Encyclopedia of Archaeal and Bacterial Type Strains, Phase II (KMG-II): from individual species to whole genera.</title>
        <authorList>
            <person name="Goeker M."/>
        </authorList>
    </citation>
    <scope>NUCLEOTIDE SEQUENCE [LARGE SCALE GENOMIC DNA]</scope>
    <source>
        <strain evidence="2 3">DSM 235</strain>
    </source>
</reference>
<dbReference type="Gene3D" id="3.30.700.10">
    <property type="entry name" value="Glycoprotein, Type 4 Pilin"/>
    <property type="match status" value="1"/>
</dbReference>
<dbReference type="AlphaFoldDB" id="A0A495VEK0"/>
<evidence type="ECO:0000256" key="1">
    <source>
        <dbReference type="ARBA" id="ARBA00005233"/>
    </source>
</evidence>
<dbReference type="EMBL" id="RBXL01000001">
    <property type="protein sequence ID" value="RKT47033.1"/>
    <property type="molecule type" value="Genomic_DNA"/>
</dbReference>
<dbReference type="GO" id="GO:0009289">
    <property type="term" value="C:pilus"/>
    <property type="evidence" value="ECO:0007669"/>
    <property type="project" value="InterPro"/>
</dbReference>
<dbReference type="InterPro" id="IPR001082">
    <property type="entry name" value="Pilin"/>
</dbReference>
<dbReference type="GO" id="GO:0007155">
    <property type="term" value="P:cell adhesion"/>
    <property type="evidence" value="ECO:0007669"/>
    <property type="project" value="InterPro"/>
</dbReference>
<organism evidence="2 3">
    <name type="scientific">Thiocapsa rosea</name>
    <dbReference type="NCBI Taxonomy" id="69360"/>
    <lineage>
        <taxon>Bacteria</taxon>
        <taxon>Pseudomonadati</taxon>
        <taxon>Pseudomonadota</taxon>
        <taxon>Gammaproteobacteria</taxon>
        <taxon>Chromatiales</taxon>
        <taxon>Chromatiaceae</taxon>
        <taxon>Thiocapsa</taxon>
    </lineage>
</organism>
<keyword evidence="3" id="KW-1185">Reference proteome</keyword>
<protein>
    <submittedName>
        <fullName evidence="2">Pilin</fullName>
    </submittedName>
</protein>
<accession>A0A495VEK0</accession>